<keyword evidence="3 5" id="KW-1133">Transmembrane helix</keyword>
<evidence type="ECO:0000259" key="6">
    <source>
        <dbReference type="Pfam" id="PF01490"/>
    </source>
</evidence>
<feature type="transmembrane region" description="Helical" evidence="5">
    <location>
        <begin position="17"/>
        <end position="37"/>
    </location>
</feature>
<dbReference type="GO" id="GO:0015187">
    <property type="term" value="F:glycine transmembrane transporter activity"/>
    <property type="evidence" value="ECO:0007669"/>
    <property type="project" value="TreeGrafter"/>
</dbReference>
<evidence type="ECO:0000256" key="5">
    <source>
        <dbReference type="SAM" id="Phobius"/>
    </source>
</evidence>
<evidence type="ECO:0000313" key="8">
    <source>
        <dbReference type="Proteomes" id="UP001279410"/>
    </source>
</evidence>
<dbReference type="PANTHER" id="PTHR22950:SF188">
    <property type="entry name" value="PROTON-COUPLED AMINO ACID TRANSPORTER 1"/>
    <property type="match status" value="1"/>
</dbReference>
<name>A0AAD3NFT3_LATJO</name>
<dbReference type="GO" id="GO:0015193">
    <property type="term" value="F:L-proline transmembrane transporter activity"/>
    <property type="evidence" value="ECO:0007669"/>
    <property type="project" value="TreeGrafter"/>
</dbReference>
<feature type="transmembrane region" description="Helical" evidence="5">
    <location>
        <begin position="89"/>
        <end position="112"/>
    </location>
</feature>
<dbReference type="Pfam" id="PF01490">
    <property type="entry name" value="Aa_trans"/>
    <property type="match status" value="1"/>
</dbReference>
<dbReference type="EMBL" id="BRZM01000898">
    <property type="protein sequence ID" value="GLD72176.1"/>
    <property type="molecule type" value="Genomic_DNA"/>
</dbReference>
<keyword evidence="4 5" id="KW-0472">Membrane</keyword>
<dbReference type="PANTHER" id="PTHR22950">
    <property type="entry name" value="AMINO ACID TRANSPORTER"/>
    <property type="match status" value="1"/>
</dbReference>
<gene>
    <name evidence="7" type="ORF">AKAME5_002350000</name>
</gene>
<dbReference type="GO" id="GO:0015180">
    <property type="term" value="F:L-alanine transmembrane transporter activity"/>
    <property type="evidence" value="ECO:0007669"/>
    <property type="project" value="TreeGrafter"/>
</dbReference>
<dbReference type="AlphaFoldDB" id="A0AAD3NFT3"/>
<proteinExistence type="predicted"/>
<evidence type="ECO:0000256" key="3">
    <source>
        <dbReference type="ARBA" id="ARBA00022989"/>
    </source>
</evidence>
<evidence type="ECO:0000256" key="1">
    <source>
        <dbReference type="ARBA" id="ARBA00004141"/>
    </source>
</evidence>
<dbReference type="GO" id="GO:0005280">
    <property type="term" value="F:amino acid:proton symporter activity"/>
    <property type="evidence" value="ECO:0007669"/>
    <property type="project" value="TreeGrafter"/>
</dbReference>
<evidence type="ECO:0000313" key="7">
    <source>
        <dbReference type="EMBL" id="GLD72176.1"/>
    </source>
</evidence>
<organism evidence="7 8">
    <name type="scientific">Lates japonicus</name>
    <name type="common">Japanese lates</name>
    <dbReference type="NCBI Taxonomy" id="270547"/>
    <lineage>
        <taxon>Eukaryota</taxon>
        <taxon>Metazoa</taxon>
        <taxon>Chordata</taxon>
        <taxon>Craniata</taxon>
        <taxon>Vertebrata</taxon>
        <taxon>Euteleostomi</taxon>
        <taxon>Actinopterygii</taxon>
        <taxon>Neopterygii</taxon>
        <taxon>Teleostei</taxon>
        <taxon>Neoteleostei</taxon>
        <taxon>Acanthomorphata</taxon>
        <taxon>Carangaria</taxon>
        <taxon>Carangaria incertae sedis</taxon>
        <taxon>Centropomidae</taxon>
        <taxon>Lates</taxon>
    </lineage>
</organism>
<keyword evidence="8" id="KW-1185">Reference proteome</keyword>
<feature type="transmembrane region" description="Helical" evidence="5">
    <location>
        <begin position="49"/>
        <end position="77"/>
    </location>
</feature>
<sequence>HITYPINLPKVGRAKDYPLFFGTAIFAFEGIGVVLPLENKMQRPQSFSLVLYLGMGIVTFLYISLGTIGYMCFGAHIGGSITLNLPNCWTYQAVKLLYCFGIFITFALQFYVPAEILIPTVVARVSERWETAVDLLLRTGLVIFTCTVTHPDCSLTRTSPLSVEVTKQSLLVCRGVFLPLSTHHGKEKH</sequence>
<evidence type="ECO:0000256" key="2">
    <source>
        <dbReference type="ARBA" id="ARBA00022692"/>
    </source>
</evidence>
<dbReference type="Proteomes" id="UP001279410">
    <property type="component" value="Unassembled WGS sequence"/>
</dbReference>
<comment type="caution">
    <text evidence="7">The sequence shown here is derived from an EMBL/GenBank/DDBJ whole genome shotgun (WGS) entry which is preliminary data.</text>
</comment>
<accession>A0AAD3NFT3</accession>
<keyword evidence="2 5" id="KW-0812">Transmembrane</keyword>
<feature type="non-terminal residue" evidence="7">
    <location>
        <position position="1"/>
    </location>
</feature>
<evidence type="ECO:0000256" key="4">
    <source>
        <dbReference type="ARBA" id="ARBA00023136"/>
    </source>
</evidence>
<comment type="subcellular location">
    <subcellularLocation>
        <location evidence="1">Membrane</location>
        <topology evidence="1">Multi-pass membrane protein</topology>
    </subcellularLocation>
</comment>
<dbReference type="InterPro" id="IPR013057">
    <property type="entry name" value="AA_transpt_TM"/>
</dbReference>
<reference evidence="7" key="1">
    <citation type="submission" date="2022-08" db="EMBL/GenBank/DDBJ databases">
        <title>Genome sequencing of akame (Lates japonicus).</title>
        <authorList>
            <person name="Hashiguchi Y."/>
            <person name="Takahashi H."/>
        </authorList>
    </citation>
    <scope>NUCLEOTIDE SEQUENCE</scope>
    <source>
        <strain evidence="7">Kochi</strain>
    </source>
</reference>
<dbReference type="GO" id="GO:0005774">
    <property type="term" value="C:vacuolar membrane"/>
    <property type="evidence" value="ECO:0007669"/>
    <property type="project" value="TreeGrafter"/>
</dbReference>
<feature type="domain" description="Amino acid transporter transmembrane" evidence="6">
    <location>
        <begin position="14"/>
        <end position="148"/>
    </location>
</feature>
<protein>
    <submittedName>
        <fullName evidence="7">Proton-coupled amino acid transporter 1</fullName>
    </submittedName>
</protein>